<dbReference type="CDD" id="cd00038">
    <property type="entry name" value="CAP_ED"/>
    <property type="match status" value="1"/>
</dbReference>
<dbReference type="InterPro" id="IPR051413">
    <property type="entry name" value="K/Na_HCN_channel"/>
</dbReference>
<keyword evidence="6" id="KW-0472">Membrane</keyword>
<dbReference type="AlphaFoldDB" id="A0AAQ4EZ53"/>
<dbReference type="PROSITE" id="PS50042">
    <property type="entry name" value="CNMP_BINDING_3"/>
    <property type="match status" value="1"/>
</dbReference>
<keyword evidence="3" id="KW-0812">Transmembrane</keyword>
<sequence>MVVMSFANVILMPLNLAFFDSVQHEDPEWSIFNLASDVLFFVDVLLNFRTGVPMKEDHCRINMNPDYVAVQYRRGWFYVDSFCCVPLDYIALVVMHTGDKPVDPSATSAYPSLLRVNKLLALPKIGRLTTVIRNLANVEENFNSSWASQYSWSVYASTSMMMGVGMGAVEADNATDSWLRCGCMATGHILQALLVGSCIDMITSMNFTRLRNRQKIRDLDDYMNYNMLPPKLQRRIRDYAENRYKGRVFDETQIINALSDPLRQRVMWHNCRRVLRNVPFFARADPDFLRDLVLHMRPEFFTPGDVVAAAGTMGDRLYLLQSGSARVVNHVGTTVATVMPGDRFGEVALLHDVLRLRTVIAERYCRFFSLTREDFNEVLLRHPDVRAIVDEIVEEHKVRSSLQGSSEPTYPTKHQSQQPWAAFVLVVSFLLLT</sequence>
<dbReference type="Pfam" id="PF00520">
    <property type="entry name" value="Ion_trans"/>
    <property type="match status" value="1"/>
</dbReference>
<reference evidence="9 10" key="1">
    <citation type="journal article" date="2023" name="Arcadia Sci">
        <title>De novo assembly of a long-read Amblyomma americanum tick genome.</title>
        <authorList>
            <person name="Chou S."/>
            <person name="Poskanzer K.E."/>
            <person name="Rollins M."/>
            <person name="Thuy-Boun P.S."/>
        </authorList>
    </citation>
    <scope>NUCLEOTIDE SEQUENCE [LARGE SCALE GENOMIC DNA]</scope>
    <source>
        <strain evidence="9">F_SG_1</strain>
        <tissue evidence="9">Salivary glands</tissue>
    </source>
</reference>
<evidence type="ECO:0000256" key="7">
    <source>
        <dbReference type="SAM" id="SignalP"/>
    </source>
</evidence>
<evidence type="ECO:0000256" key="2">
    <source>
        <dbReference type="ARBA" id="ARBA00022448"/>
    </source>
</evidence>
<dbReference type="GO" id="GO:0035725">
    <property type="term" value="P:sodium ion transmembrane transport"/>
    <property type="evidence" value="ECO:0007669"/>
    <property type="project" value="TreeGrafter"/>
</dbReference>
<gene>
    <name evidence="9" type="ORF">V5799_018483</name>
</gene>
<dbReference type="GO" id="GO:0003254">
    <property type="term" value="P:regulation of membrane depolarization"/>
    <property type="evidence" value="ECO:0007669"/>
    <property type="project" value="TreeGrafter"/>
</dbReference>
<protein>
    <recommendedName>
        <fullName evidence="8">Cyclic nucleotide-binding domain-containing protein</fullName>
    </recommendedName>
</protein>
<evidence type="ECO:0000256" key="4">
    <source>
        <dbReference type="ARBA" id="ARBA00022989"/>
    </source>
</evidence>
<evidence type="ECO:0000259" key="8">
    <source>
        <dbReference type="PROSITE" id="PS50042"/>
    </source>
</evidence>
<dbReference type="EMBL" id="JARKHS020009132">
    <property type="protein sequence ID" value="KAK8780174.1"/>
    <property type="molecule type" value="Genomic_DNA"/>
</dbReference>
<dbReference type="GO" id="GO:0098855">
    <property type="term" value="C:HCN channel complex"/>
    <property type="evidence" value="ECO:0007669"/>
    <property type="project" value="TreeGrafter"/>
</dbReference>
<dbReference type="Pfam" id="PF00027">
    <property type="entry name" value="cNMP_binding"/>
    <property type="match status" value="1"/>
</dbReference>
<name>A0AAQ4EZ53_AMBAM</name>
<dbReference type="Gene3D" id="1.10.287.70">
    <property type="match status" value="1"/>
</dbReference>
<dbReference type="InterPro" id="IPR014710">
    <property type="entry name" value="RmlC-like_jellyroll"/>
</dbReference>
<dbReference type="GO" id="GO:0005249">
    <property type="term" value="F:voltage-gated potassium channel activity"/>
    <property type="evidence" value="ECO:0007669"/>
    <property type="project" value="TreeGrafter"/>
</dbReference>
<dbReference type="SUPFAM" id="SSF81324">
    <property type="entry name" value="Voltage-gated potassium channels"/>
    <property type="match status" value="1"/>
</dbReference>
<evidence type="ECO:0000256" key="6">
    <source>
        <dbReference type="ARBA" id="ARBA00023136"/>
    </source>
</evidence>
<dbReference type="SUPFAM" id="SSF51206">
    <property type="entry name" value="cAMP-binding domain-like"/>
    <property type="match status" value="1"/>
</dbReference>
<evidence type="ECO:0000256" key="5">
    <source>
        <dbReference type="ARBA" id="ARBA00023065"/>
    </source>
</evidence>
<organism evidence="9 10">
    <name type="scientific">Amblyomma americanum</name>
    <name type="common">Lone star tick</name>
    <dbReference type="NCBI Taxonomy" id="6943"/>
    <lineage>
        <taxon>Eukaryota</taxon>
        <taxon>Metazoa</taxon>
        <taxon>Ecdysozoa</taxon>
        <taxon>Arthropoda</taxon>
        <taxon>Chelicerata</taxon>
        <taxon>Arachnida</taxon>
        <taxon>Acari</taxon>
        <taxon>Parasitiformes</taxon>
        <taxon>Ixodida</taxon>
        <taxon>Ixodoidea</taxon>
        <taxon>Ixodidae</taxon>
        <taxon>Amblyomminae</taxon>
        <taxon>Amblyomma</taxon>
    </lineage>
</organism>
<evidence type="ECO:0000256" key="1">
    <source>
        <dbReference type="ARBA" id="ARBA00004141"/>
    </source>
</evidence>
<keyword evidence="4" id="KW-1133">Transmembrane helix</keyword>
<accession>A0AAQ4EZ53</accession>
<dbReference type="InterPro" id="IPR000595">
    <property type="entry name" value="cNMP-bd_dom"/>
</dbReference>
<proteinExistence type="predicted"/>
<keyword evidence="10" id="KW-1185">Reference proteome</keyword>
<dbReference type="SMART" id="SM00100">
    <property type="entry name" value="cNMP"/>
    <property type="match status" value="1"/>
</dbReference>
<feature type="domain" description="Cyclic nucleotide-binding" evidence="8">
    <location>
        <begin position="280"/>
        <end position="386"/>
    </location>
</feature>
<keyword evidence="5" id="KW-0406">Ion transport</keyword>
<keyword evidence="7" id="KW-0732">Signal</keyword>
<dbReference type="InterPro" id="IPR005821">
    <property type="entry name" value="Ion_trans_dom"/>
</dbReference>
<evidence type="ECO:0000313" key="10">
    <source>
        <dbReference type="Proteomes" id="UP001321473"/>
    </source>
</evidence>
<feature type="chain" id="PRO_5043047665" description="Cyclic nucleotide-binding domain-containing protein" evidence="7">
    <location>
        <begin position="25"/>
        <end position="433"/>
    </location>
</feature>
<evidence type="ECO:0000256" key="3">
    <source>
        <dbReference type="ARBA" id="ARBA00022692"/>
    </source>
</evidence>
<keyword evidence="2" id="KW-0813">Transport</keyword>
<comment type="caution">
    <text evidence="9">The sequence shown here is derived from an EMBL/GenBank/DDBJ whole genome shotgun (WGS) entry which is preliminary data.</text>
</comment>
<dbReference type="Proteomes" id="UP001321473">
    <property type="component" value="Unassembled WGS sequence"/>
</dbReference>
<dbReference type="PANTHER" id="PTHR45689:SF15">
    <property type="entry name" value="TETRAMERIC POTASSIUM-SELECTIVE CYCLIC NUCLEOTIDE GATED CHANNEL"/>
    <property type="match status" value="1"/>
</dbReference>
<comment type="subcellular location">
    <subcellularLocation>
        <location evidence="1">Membrane</location>
        <topology evidence="1">Multi-pass membrane protein</topology>
    </subcellularLocation>
</comment>
<feature type="signal peptide" evidence="7">
    <location>
        <begin position="1"/>
        <end position="24"/>
    </location>
</feature>
<dbReference type="InterPro" id="IPR018490">
    <property type="entry name" value="cNMP-bd_dom_sf"/>
</dbReference>
<dbReference type="Gene3D" id="1.10.287.630">
    <property type="entry name" value="Helix hairpin bin"/>
    <property type="match status" value="1"/>
</dbReference>
<dbReference type="PANTHER" id="PTHR45689">
    <property type="entry name" value="I[[H]] CHANNEL, ISOFORM E"/>
    <property type="match status" value="1"/>
</dbReference>
<evidence type="ECO:0000313" key="9">
    <source>
        <dbReference type="EMBL" id="KAK8780174.1"/>
    </source>
</evidence>
<dbReference type="Gene3D" id="2.60.120.10">
    <property type="entry name" value="Jelly Rolls"/>
    <property type="match status" value="1"/>
</dbReference>